<dbReference type="GO" id="GO:0004252">
    <property type="term" value="F:serine-type endopeptidase activity"/>
    <property type="evidence" value="ECO:0007669"/>
    <property type="project" value="InterPro"/>
</dbReference>
<dbReference type="InterPro" id="IPR001254">
    <property type="entry name" value="Trypsin_dom"/>
</dbReference>
<protein>
    <submittedName>
        <fullName evidence="5">Peptidase S1 domain-containing protein</fullName>
    </submittedName>
</protein>
<keyword evidence="1" id="KW-1015">Disulfide bond</keyword>
<dbReference type="InterPro" id="IPR033116">
    <property type="entry name" value="TRYPSIN_SER"/>
</dbReference>
<dbReference type="InterPro" id="IPR009003">
    <property type="entry name" value="Peptidase_S1_PA"/>
</dbReference>
<dbReference type="InterPro" id="IPR051487">
    <property type="entry name" value="Ser/Thr_Proteases_Immune/Dev"/>
</dbReference>
<dbReference type="WBParaSite" id="PDA_v2.g29974.t1">
    <property type="protein sequence ID" value="PDA_v2.g29974.t1"/>
    <property type="gene ID" value="PDA_v2.g29974"/>
</dbReference>
<organism evidence="4 5">
    <name type="scientific">Panagrolaimus davidi</name>
    <dbReference type="NCBI Taxonomy" id="227884"/>
    <lineage>
        <taxon>Eukaryota</taxon>
        <taxon>Metazoa</taxon>
        <taxon>Ecdysozoa</taxon>
        <taxon>Nematoda</taxon>
        <taxon>Chromadorea</taxon>
        <taxon>Rhabditida</taxon>
        <taxon>Tylenchina</taxon>
        <taxon>Panagrolaimomorpha</taxon>
        <taxon>Panagrolaimoidea</taxon>
        <taxon>Panagrolaimidae</taxon>
        <taxon>Panagrolaimus</taxon>
    </lineage>
</organism>
<dbReference type="PROSITE" id="PS00135">
    <property type="entry name" value="TRYPSIN_SER"/>
    <property type="match status" value="1"/>
</dbReference>
<proteinExistence type="inferred from homology"/>
<evidence type="ECO:0000313" key="5">
    <source>
        <dbReference type="WBParaSite" id="PDA_v2.g29974.t1"/>
    </source>
</evidence>
<dbReference type="PANTHER" id="PTHR24256">
    <property type="entry name" value="TRYPTASE-RELATED"/>
    <property type="match status" value="1"/>
</dbReference>
<evidence type="ECO:0000313" key="4">
    <source>
        <dbReference type="Proteomes" id="UP000887578"/>
    </source>
</evidence>
<dbReference type="SUPFAM" id="SSF50494">
    <property type="entry name" value="Trypsin-like serine proteases"/>
    <property type="match status" value="1"/>
</dbReference>
<dbReference type="AlphaFoldDB" id="A0A914QRF9"/>
<evidence type="ECO:0000259" key="3">
    <source>
        <dbReference type="PROSITE" id="PS50240"/>
    </source>
</evidence>
<sequence>MSYCNITSSEAKDLIKTRICAGGKMQGTTEGDSGGPLLLVRNNRWIQFGITSYGFYTPAEKDNVTTIFDRGVYTRVSAYCKWIETNTLGEVKCQ</sequence>
<dbReference type="Pfam" id="PF00089">
    <property type="entry name" value="Trypsin"/>
    <property type="match status" value="1"/>
</dbReference>
<dbReference type="PROSITE" id="PS50240">
    <property type="entry name" value="TRYPSIN_DOM"/>
    <property type="match status" value="1"/>
</dbReference>
<comment type="similarity">
    <text evidence="2">Belongs to the peptidase S1 family. CLIP subfamily.</text>
</comment>
<evidence type="ECO:0000256" key="1">
    <source>
        <dbReference type="ARBA" id="ARBA00023157"/>
    </source>
</evidence>
<dbReference type="Gene3D" id="2.40.10.10">
    <property type="entry name" value="Trypsin-like serine proteases"/>
    <property type="match status" value="1"/>
</dbReference>
<evidence type="ECO:0000256" key="2">
    <source>
        <dbReference type="ARBA" id="ARBA00024195"/>
    </source>
</evidence>
<accession>A0A914QRF9</accession>
<dbReference type="Proteomes" id="UP000887578">
    <property type="component" value="Unplaced"/>
</dbReference>
<dbReference type="GO" id="GO:0006508">
    <property type="term" value="P:proteolysis"/>
    <property type="evidence" value="ECO:0007669"/>
    <property type="project" value="InterPro"/>
</dbReference>
<dbReference type="InterPro" id="IPR043504">
    <property type="entry name" value="Peptidase_S1_PA_chymotrypsin"/>
</dbReference>
<keyword evidence="4" id="KW-1185">Reference proteome</keyword>
<name>A0A914QRF9_9BILA</name>
<reference evidence="5" key="1">
    <citation type="submission" date="2022-11" db="UniProtKB">
        <authorList>
            <consortium name="WormBaseParasite"/>
        </authorList>
    </citation>
    <scope>IDENTIFICATION</scope>
</reference>
<feature type="domain" description="Peptidase S1" evidence="3">
    <location>
        <begin position="1"/>
        <end position="88"/>
    </location>
</feature>